<name>A0AAN5C8Q8_9BILA</name>
<sequence>GLAASGAHHALKTPTSARPHLLRHSEIVLNLLGGLLVRHLLREFFNNFHPLEKQLLFQFTNLNVLLQKHNFNLGAAHPVDVPKFLERFLPLFVHFLRQFLHIFLSKDYRVILPIQFIHTTNEIGLRL</sequence>
<dbReference type="AlphaFoldDB" id="A0AAN5C8Q8"/>
<comment type="caution">
    <text evidence="1">The sequence shown here is derived from an EMBL/GenBank/DDBJ whole genome shotgun (WGS) entry which is preliminary data.</text>
</comment>
<keyword evidence="2" id="KW-1185">Reference proteome</keyword>
<accession>A0AAN5C8Q8</accession>
<protein>
    <submittedName>
        <fullName evidence="1">Uncharacterized protein</fullName>
    </submittedName>
</protein>
<reference evidence="2" key="1">
    <citation type="submission" date="2022-10" db="EMBL/GenBank/DDBJ databases">
        <title>Genome assembly of Pristionchus species.</title>
        <authorList>
            <person name="Yoshida K."/>
            <person name="Sommer R.J."/>
        </authorList>
    </citation>
    <scope>NUCLEOTIDE SEQUENCE [LARGE SCALE GENOMIC DNA]</scope>
    <source>
        <strain evidence="2">RS5460</strain>
    </source>
</reference>
<feature type="non-terminal residue" evidence="1">
    <location>
        <position position="127"/>
    </location>
</feature>
<evidence type="ECO:0000313" key="1">
    <source>
        <dbReference type="EMBL" id="GMR33034.1"/>
    </source>
</evidence>
<gene>
    <name evidence="1" type="ORF">PMAYCL1PPCAC_03229</name>
</gene>
<organism evidence="1 2">
    <name type="scientific">Pristionchus mayeri</name>
    <dbReference type="NCBI Taxonomy" id="1317129"/>
    <lineage>
        <taxon>Eukaryota</taxon>
        <taxon>Metazoa</taxon>
        <taxon>Ecdysozoa</taxon>
        <taxon>Nematoda</taxon>
        <taxon>Chromadorea</taxon>
        <taxon>Rhabditida</taxon>
        <taxon>Rhabditina</taxon>
        <taxon>Diplogasteromorpha</taxon>
        <taxon>Diplogasteroidea</taxon>
        <taxon>Neodiplogasteridae</taxon>
        <taxon>Pristionchus</taxon>
    </lineage>
</organism>
<feature type="non-terminal residue" evidence="1">
    <location>
        <position position="1"/>
    </location>
</feature>
<dbReference type="EMBL" id="BTRK01000001">
    <property type="protein sequence ID" value="GMR33034.1"/>
    <property type="molecule type" value="Genomic_DNA"/>
</dbReference>
<proteinExistence type="predicted"/>
<dbReference type="Proteomes" id="UP001328107">
    <property type="component" value="Unassembled WGS sequence"/>
</dbReference>
<evidence type="ECO:0000313" key="2">
    <source>
        <dbReference type="Proteomes" id="UP001328107"/>
    </source>
</evidence>